<protein>
    <submittedName>
        <fullName evidence="5">Helix-turn-helix transcriptional regulator</fullName>
    </submittedName>
</protein>
<evidence type="ECO:0000256" key="2">
    <source>
        <dbReference type="ARBA" id="ARBA00023125"/>
    </source>
</evidence>
<evidence type="ECO:0000313" key="6">
    <source>
        <dbReference type="Proteomes" id="UP000721844"/>
    </source>
</evidence>
<dbReference type="InterPro" id="IPR036388">
    <property type="entry name" value="WH-like_DNA-bd_sf"/>
</dbReference>
<dbReference type="GO" id="GO:0003677">
    <property type="term" value="F:DNA binding"/>
    <property type="evidence" value="ECO:0007669"/>
    <property type="project" value="UniProtKB-KW"/>
</dbReference>
<evidence type="ECO:0000313" key="5">
    <source>
        <dbReference type="EMBL" id="MCB8878851.1"/>
    </source>
</evidence>
<keyword evidence="6" id="KW-1185">Reference proteome</keyword>
<proteinExistence type="predicted"/>
<keyword evidence="3" id="KW-0804">Transcription</keyword>
<dbReference type="PROSITE" id="PS51118">
    <property type="entry name" value="HTH_HXLR"/>
    <property type="match status" value="1"/>
</dbReference>
<keyword evidence="2" id="KW-0238">DNA-binding</keyword>
<dbReference type="PANTHER" id="PTHR33204:SF18">
    <property type="entry name" value="TRANSCRIPTIONAL REGULATORY PROTEIN"/>
    <property type="match status" value="1"/>
</dbReference>
<dbReference type="InterPro" id="IPR002577">
    <property type="entry name" value="HTH_HxlR"/>
</dbReference>
<feature type="domain" description="HTH hxlR-type" evidence="4">
    <location>
        <begin position="12"/>
        <end position="109"/>
    </location>
</feature>
<keyword evidence="1" id="KW-0805">Transcription regulation</keyword>
<dbReference type="PANTHER" id="PTHR33204">
    <property type="entry name" value="TRANSCRIPTIONAL REGULATOR, MARR FAMILY"/>
    <property type="match status" value="1"/>
</dbReference>
<accession>A0A964E1Y6</accession>
<evidence type="ECO:0000259" key="4">
    <source>
        <dbReference type="PROSITE" id="PS51118"/>
    </source>
</evidence>
<gene>
    <name evidence="5" type="ORF">ACELLULO517_01295</name>
</gene>
<dbReference type="Proteomes" id="UP000721844">
    <property type="component" value="Unassembled WGS sequence"/>
</dbReference>
<name>A0A964E1Y6_9PROT</name>
<comment type="caution">
    <text evidence="5">The sequence shown here is derived from an EMBL/GenBank/DDBJ whole genome shotgun (WGS) entry which is preliminary data.</text>
</comment>
<dbReference type="EMBL" id="JAESVA010000001">
    <property type="protein sequence ID" value="MCB8878851.1"/>
    <property type="molecule type" value="Genomic_DNA"/>
</dbReference>
<sequence>MMKRKSLEGDICAIARTLDVIGDWWSLLIVRDALGGLRRFNEFQQHLGVAKNILTTRLKALVEHGILQLAPASDGTAYYEYVPTPKGRALLPALVALAQWGDDYLFDADEACNVPVDSASEKPLKKLKLVAQDGRELAVTDVRMTRTA</sequence>
<dbReference type="InterPro" id="IPR036390">
    <property type="entry name" value="WH_DNA-bd_sf"/>
</dbReference>
<organism evidence="5 6">
    <name type="scientific">Acidisoma cellulosilyticum</name>
    <dbReference type="NCBI Taxonomy" id="2802395"/>
    <lineage>
        <taxon>Bacteria</taxon>
        <taxon>Pseudomonadati</taxon>
        <taxon>Pseudomonadota</taxon>
        <taxon>Alphaproteobacteria</taxon>
        <taxon>Acetobacterales</taxon>
        <taxon>Acidocellaceae</taxon>
        <taxon>Acidisoma</taxon>
    </lineage>
</organism>
<reference evidence="5 6" key="1">
    <citation type="journal article" date="2021" name="Microorganisms">
        <title>Acidisoma silvae sp. nov. and Acidisomacellulosilytica sp. nov., Two Acidophilic Bacteria Isolated from Decaying Wood, Hydrolyzing Cellulose and Producing Poly-3-hydroxybutyrate.</title>
        <authorList>
            <person name="Mieszkin S."/>
            <person name="Pouder E."/>
            <person name="Uroz S."/>
            <person name="Simon-Colin C."/>
            <person name="Alain K."/>
        </authorList>
    </citation>
    <scope>NUCLEOTIDE SEQUENCE [LARGE SCALE GENOMIC DNA]</scope>
    <source>
        <strain evidence="5 6">HW T5.17</strain>
    </source>
</reference>
<dbReference type="Gene3D" id="1.10.10.10">
    <property type="entry name" value="Winged helix-like DNA-binding domain superfamily/Winged helix DNA-binding domain"/>
    <property type="match status" value="1"/>
</dbReference>
<dbReference type="Pfam" id="PF01638">
    <property type="entry name" value="HxlR"/>
    <property type="match status" value="1"/>
</dbReference>
<evidence type="ECO:0000256" key="1">
    <source>
        <dbReference type="ARBA" id="ARBA00023015"/>
    </source>
</evidence>
<evidence type="ECO:0000256" key="3">
    <source>
        <dbReference type="ARBA" id="ARBA00023163"/>
    </source>
</evidence>
<dbReference type="SUPFAM" id="SSF46785">
    <property type="entry name" value="Winged helix' DNA-binding domain"/>
    <property type="match status" value="1"/>
</dbReference>
<dbReference type="AlphaFoldDB" id="A0A964E1Y6"/>